<dbReference type="PROSITE" id="PS52029">
    <property type="entry name" value="LD_TPASE"/>
    <property type="match status" value="1"/>
</dbReference>
<comment type="similarity">
    <text evidence="2">Belongs to the YkuD family.</text>
</comment>
<proteinExistence type="inferred from homology"/>
<dbReference type="Pfam" id="PF03734">
    <property type="entry name" value="YkuD"/>
    <property type="match status" value="1"/>
</dbReference>
<dbReference type="PANTHER" id="PTHR36699:SF1">
    <property type="entry name" value="L,D-TRANSPEPTIDASE YAFK-RELATED"/>
    <property type="match status" value="1"/>
</dbReference>
<comment type="pathway">
    <text evidence="1 7">Cell wall biogenesis; peptidoglycan biosynthesis.</text>
</comment>
<evidence type="ECO:0000256" key="2">
    <source>
        <dbReference type="ARBA" id="ARBA00005992"/>
    </source>
</evidence>
<feature type="active site" description="Proton donor/acceptor" evidence="7">
    <location>
        <position position="122"/>
    </location>
</feature>
<feature type="signal peptide" evidence="8">
    <location>
        <begin position="1"/>
        <end position="18"/>
    </location>
</feature>
<feature type="active site" description="Nucleophile" evidence="7">
    <location>
        <position position="140"/>
    </location>
</feature>
<dbReference type="PANTHER" id="PTHR36699">
    <property type="entry name" value="LD-TRANSPEPTIDASE"/>
    <property type="match status" value="1"/>
</dbReference>
<dbReference type="GO" id="GO:0009252">
    <property type="term" value="P:peptidoglycan biosynthetic process"/>
    <property type="evidence" value="ECO:0007669"/>
    <property type="project" value="UniProtKB-UniPathway"/>
</dbReference>
<dbReference type="InterPro" id="IPR038063">
    <property type="entry name" value="Transpep_catalytic_dom"/>
</dbReference>
<keyword evidence="8" id="KW-0732">Signal</keyword>
<feature type="domain" description="L,D-TPase catalytic" evidence="9">
    <location>
        <begin position="32"/>
        <end position="164"/>
    </location>
</feature>
<evidence type="ECO:0000256" key="6">
    <source>
        <dbReference type="ARBA" id="ARBA00023316"/>
    </source>
</evidence>
<keyword evidence="5 7" id="KW-0573">Peptidoglycan synthesis</keyword>
<dbReference type="SUPFAM" id="SSF141523">
    <property type="entry name" value="L,D-transpeptidase catalytic domain-like"/>
    <property type="match status" value="1"/>
</dbReference>
<keyword evidence="6 7" id="KW-0961">Cell wall biogenesis/degradation</keyword>
<name>A3K2U8_SAGS3</name>
<dbReference type="AlphaFoldDB" id="A3K2U8"/>
<organism evidence="10 11">
    <name type="scientific">Sagittula stellata (strain ATCC 700073 / DSM 11524 / E-37)</name>
    <dbReference type="NCBI Taxonomy" id="388399"/>
    <lineage>
        <taxon>Bacteria</taxon>
        <taxon>Pseudomonadati</taxon>
        <taxon>Pseudomonadota</taxon>
        <taxon>Alphaproteobacteria</taxon>
        <taxon>Rhodobacterales</taxon>
        <taxon>Roseobacteraceae</taxon>
        <taxon>Sagittula</taxon>
    </lineage>
</organism>
<dbReference type="Proteomes" id="UP000005713">
    <property type="component" value="Unassembled WGS sequence"/>
</dbReference>
<gene>
    <name evidence="10" type="ORF">SSE37_16883</name>
</gene>
<keyword evidence="4 7" id="KW-0133">Cell shape</keyword>
<evidence type="ECO:0000313" key="11">
    <source>
        <dbReference type="Proteomes" id="UP000005713"/>
    </source>
</evidence>
<dbReference type="GO" id="GO:0004180">
    <property type="term" value="F:carboxypeptidase activity"/>
    <property type="evidence" value="ECO:0007669"/>
    <property type="project" value="UniProtKB-ARBA"/>
</dbReference>
<feature type="chain" id="PRO_5002654320" evidence="8">
    <location>
        <begin position="19"/>
        <end position="165"/>
    </location>
</feature>
<evidence type="ECO:0000256" key="8">
    <source>
        <dbReference type="SAM" id="SignalP"/>
    </source>
</evidence>
<dbReference type="GO" id="GO:0071555">
    <property type="term" value="P:cell wall organization"/>
    <property type="evidence" value="ECO:0007669"/>
    <property type="project" value="UniProtKB-UniRule"/>
</dbReference>
<evidence type="ECO:0000313" key="10">
    <source>
        <dbReference type="EMBL" id="EBA08507.1"/>
    </source>
</evidence>
<evidence type="ECO:0000256" key="4">
    <source>
        <dbReference type="ARBA" id="ARBA00022960"/>
    </source>
</evidence>
<evidence type="ECO:0000256" key="1">
    <source>
        <dbReference type="ARBA" id="ARBA00004752"/>
    </source>
</evidence>
<comment type="caution">
    <text evidence="10">The sequence shown here is derived from an EMBL/GenBank/DDBJ whole genome shotgun (WGS) entry which is preliminary data.</text>
</comment>
<keyword evidence="11" id="KW-1185">Reference proteome</keyword>
<accession>A3K2U8</accession>
<reference evidence="10 11" key="1">
    <citation type="submission" date="2006-06" db="EMBL/GenBank/DDBJ databases">
        <authorList>
            <person name="Moran M.A."/>
            <person name="Ferriera S."/>
            <person name="Johnson J."/>
            <person name="Kravitz S."/>
            <person name="Beeson K."/>
            <person name="Sutton G."/>
            <person name="Rogers Y.-H."/>
            <person name="Friedman R."/>
            <person name="Frazier M."/>
            <person name="Venter J.C."/>
        </authorList>
    </citation>
    <scope>NUCLEOTIDE SEQUENCE [LARGE SCALE GENOMIC DNA]</scope>
    <source>
        <strain evidence="10 11">E-37</strain>
    </source>
</reference>
<dbReference type="InterPro" id="IPR005490">
    <property type="entry name" value="LD_TPept_cat_dom"/>
</dbReference>
<sequence length="165" mass="18367">MRFLKLGLLLLAVLGVSACSSKFYTYRGPEVTQVVVNKGERRLHLLHHDKVLKSYNVGLGFAPQGHKFIEGDGKTPEGNYFIDRRNPNSKFYLSIGISYPNPVDRMTAQELGKSPGGDIFIHGQGPNYRKGSPRDWTAGCIAVTDKQMRDIYAMVQDGTPIQINP</sequence>
<evidence type="ECO:0000256" key="7">
    <source>
        <dbReference type="PROSITE-ProRule" id="PRU01373"/>
    </source>
</evidence>
<keyword evidence="3" id="KW-0808">Transferase</keyword>
<dbReference type="UniPathway" id="UPA00219"/>
<dbReference type="EMBL" id="AAYA01000005">
    <property type="protein sequence ID" value="EBA08507.1"/>
    <property type="molecule type" value="Genomic_DNA"/>
</dbReference>
<dbReference type="MEROPS" id="C82.A01"/>
<dbReference type="RefSeq" id="WP_005858425.1">
    <property type="nucleotide sequence ID" value="NZ_AAYA01000005.1"/>
</dbReference>
<protein>
    <submittedName>
        <fullName evidence="10">ErfK/YbiS/YcfS/YnhG</fullName>
    </submittedName>
</protein>
<dbReference type="PROSITE" id="PS51257">
    <property type="entry name" value="PROKAR_LIPOPROTEIN"/>
    <property type="match status" value="1"/>
</dbReference>
<evidence type="ECO:0000256" key="5">
    <source>
        <dbReference type="ARBA" id="ARBA00022984"/>
    </source>
</evidence>
<dbReference type="eggNOG" id="COG3034">
    <property type="taxonomic scope" value="Bacteria"/>
</dbReference>
<evidence type="ECO:0000256" key="3">
    <source>
        <dbReference type="ARBA" id="ARBA00022679"/>
    </source>
</evidence>
<evidence type="ECO:0000259" key="9">
    <source>
        <dbReference type="PROSITE" id="PS52029"/>
    </source>
</evidence>
<dbReference type="GO" id="GO:0016740">
    <property type="term" value="F:transferase activity"/>
    <property type="evidence" value="ECO:0007669"/>
    <property type="project" value="UniProtKB-KW"/>
</dbReference>
<dbReference type="OrthoDB" id="9809748at2"/>
<dbReference type="GO" id="GO:0008360">
    <property type="term" value="P:regulation of cell shape"/>
    <property type="evidence" value="ECO:0007669"/>
    <property type="project" value="UniProtKB-UniRule"/>
</dbReference>
<dbReference type="CDD" id="cd16913">
    <property type="entry name" value="YkuD_like"/>
    <property type="match status" value="1"/>
</dbReference>
<dbReference type="Gene3D" id="2.40.440.10">
    <property type="entry name" value="L,D-transpeptidase catalytic domain-like"/>
    <property type="match status" value="1"/>
</dbReference>